<sequence>MNAQAPVGNMSKKPKIATKVPSVFGNDSDEEA</sequence>
<dbReference type="Proteomes" id="UP000015105">
    <property type="component" value="Chromosome 2D"/>
</dbReference>
<evidence type="ECO:0000256" key="1">
    <source>
        <dbReference type="SAM" id="MobiDB-lite"/>
    </source>
</evidence>
<dbReference type="AlphaFoldDB" id="A0A453A6V2"/>
<evidence type="ECO:0000313" key="2">
    <source>
        <dbReference type="EnsemblPlants" id="AET2Gv20007000.11"/>
    </source>
</evidence>
<organism evidence="2 3">
    <name type="scientific">Aegilops tauschii subsp. strangulata</name>
    <name type="common">Goatgrass</name>
    <dbReference type="NCBI Taxonomy" id="200361"/>
    <lineage>
        <taxon>Eukaryota</taxon>
        <taxon>Viridiplantae</taxon>
        <taxon>Streptophyta</taxon>
        <taxon>Embryophyta</taxon>
        <taxon>Tracheophyta</taxon>
        <taxon>Spermatophyta</taxon>
        <taxon>Magnoliopsida</taxon>
        <taxon>Liliopsida</taxon>
        <taxon>Poales</taxon>
        <taxon>Poaceae</taxon>
        <taxon>BOP clade</taxon>
        <taxon>Pooideae</taxon>
        <taxon>Triticodae</taxon>
        <taxon>Triticeae</taxon>
        <taxon>Triticinae</taxon>
        <taxon>Aegilops</taxon>
    </lineage>
</organism>
<protein>
    <submittedName>
        <fullName evidence="2">Uncharacterized protein</fullName>
    </submittedName>
</protein>
<name>A0A453A6V2_AEGTS</name>
<dbReference type="Gramene" id="AET2Gv20007000.11">
    <property type="protein sequence ID" value="AET2Gv20007000.11"/>
    <property type="gene ID" value="AET2Gv20007000"/>
</dbReference>
<accession>A0A453A6V2</accession>
<reference evidence="2" key="3">
    <citation type="journal article" date="2017" name="Nature">
        <title>Genome sequence of the progenitor of the wheat D genome Aegilops tauschii.</title>
        <authorList>
            <person name="Luo M.C."/>
            <person name="Gu Y.Q."/>
            <person name="Puiu D."/>
            <person name="Wang H."/>
            <person name="Twardziok S.O."/>
            <person name="Deal K.R."/>
            <person name="Huo N."/>
            <person name="Zhu T."/>
            <person name="Wang L."/>
            <person name="Wang Y."/>
            <person name="McGuire P.E."/>
            <person name="Liu S."/>
            <person name="Long H."/>
            <person name="Ramasamy R.K."/>
            <person name="Rodriguez J.C."/>
            <person name="Van S.L."/>
            <person name="Yuan L."/>
            <person name="Wang Z."/>
            <person name="Xia Z."/>
            <person name="Xiao L."/>
            <person name="Anderson O.D."/>
            <person name="Ouyang S."/>
            <person name="Liang Y."/>
            <person name="Zimin A.V."/>
            <person name="Pertea G."/>
            <person name="Qi P."/>
            <person name="Bennetzen J.L."/>
            <person name="Dai X."/>
            <person name="Dawson M.W."/>
            <person name="Muller H.G."/>
            <person name="Kugler K."/>
            <person name="Rivarola-Duarte L."/>
            <person name="Spannagl M."/>
            <person name="Mayer K.F.X."/>
            <person name="Lu F.H."/>
            <person name="Bevan M.W."/>
            <person name="Leroy P."/>
            <person name="Li P."/>
            <person name="You F.M."/>
            <person name="Sun Q."/>
            <person name="Liu Z."/>
            <person name="Lyons E."/>
            <person name="Wicker T."/>
            <person name="Salzberg S.L."/>
            <person name="Devos K.M."/>
            <person name="Dvorak J."/>
        </authorList>
    </citation>
    <scope>NUCLEOTIDE SEQUENCE [LARGE SCALE GENOMIC DNA]</scope>
    <source>
        <strain evidence="2">cv. AL8/78</strain>
    </source>
</reference>
<feature type="region of interest" description="Disordered" evidence="1">
    <location>
        <begin position="1"/>
        <end position="32"/>
    </location>
</feature>
<reference evidence="3" key="2">
    <citation type="journal article" date="2017" name="Nat. Plants">
        <title>The Aegilops tauschii genome reveals multiple impacts of transposons.</title>
        <authorList>
            <person name="Zhao G."/>
            <person name="Zou C."/>
            <person name="Li K."/>
            <person name="Wang K."/>
            <person name="Li T."/>
            <person name="Gao L."/>
            <person name="Zhang X."/>
            <person name="Wang H."/>
            <person name="Yang Z."/>
            <person name="Liu X."/>
            <person name="Jiang W."/>
            <person name="Mao L."/>
            <person name="Kong X."/>
            <person name="Jiao Y."/>
            <person name="Jia J."/>
        </authorList>
    </citation>
    <scope>NUCLEOTIDE SEQUENCE [LARGE SCALE GENOMIC DNA]</scope>
    <source>
        <strain evidence="3">cv. AL8/78</strain>
    </source>
</reference>
<reference evidence="3" key="1">
    <citation type="journal article" date="2014" name="Science">
        <title>Ancient hybridizations among the ancestral genomes of bread wheat.</title>
        <authorList>
            <consortium name="International Wheat Genome Sequencing Consortium,"/>
            <person name="Marcussen T."/>
            <person name="Sandve S.R."/>
            <person name="Heier L."/>
            <person name="Spannagl M."/>
            <person name="Pfeifer M."/>
            <person name="Jakobsen K.S."/>
            <person name="Wulff B.B."/>
            <person name="Steuernagel B."/>
            <person name="Mayer K.F."/>
            <person name="Olsen O.A."/>
        </authorList>
    </citation>
    <scope>NUCLEOTIDE SEQUENCE [LARGE SCALE GENOMIC DNA]</scope>
    <source>
        <strain evidence="3">cv. AL8/78</strain>
    </source>
</reference>
<keyword evidence="3" id="KW-1185">Reference proteome</keyword>
<reference evidence="2" key="4">
    <citation type="submission" date="2019-03" db="UniProtKB">
        <authorList>
            <consortium name="EnsemblPlants"/>
        </authorList>
    </citation>
    <scope>IDENTIFICATION</scope>
</reference>
<reference evidence="2" key="5">
    <citation type="journal article" date="2021" name="G3 (Bethesda)">
        <title>Aegilops tauschii genome assembly Aet v5.0 features greater sequence contiguity and improved annotation.</title>
        <authorList>
            <person name="Wang L."/>
            <person name="Zhu T."/>
            <person name="Rodriguez J.C."/>
            <person name="Deal K.R."/>
            <person name="Dubcovsky J."/>
            <person name="McGuire P.E."/>
            <person name="Lux T."/>
            <person name="Spannagl M."/>
            <person name="Mayer K.F.X."/>
            <person name="Baldrich P."/>
            <person name="Meyers B.C."/>
            <person name="Huo N."/>
            <person name="Gu Y.Q."/>
            <person name="Zhou H."/>
            <person name="Devos K.M."/>
            <person name="Bennetzen J.L."/>
            <person name="Unver T."/>
            <person name="Budak H."/>
            <person name="Gulick P.J."/>
            <person name="Galiba G."/>
            <person name="Kalapos B."/>
            <person name="Nelson D.R."/>
            <person name="Li P."/>
            <person name="You F.M."/>
            <person name="Luo M.C."/>
            <person name="Dvorak J."/>
        </authorList>
    </citation>
    <scope>NUCLEOTIDE SEQUENCE [LARGE SCALE GENOMIC DNA]</scope>
    <source>
        <strain evidence="2">cv. AL8/78</strain>
    </source>
</reference>
<proteinExistence type="predicted"/>
<dbReference type="EnsemblPlants" id="AET2Gv20007000.11">
    <property type="protein sequence ID" value="AET2Gv20007000.11"/>
    <property type="gene ID" value="AET2Gv20007000"/>
</dbReference>
<evidence type="ECO:0000313" key="3">
    <source>
        <dbReference type="Proteomes" id="UP000015105"/>
    </source>
</evidence>